<dbReference type="Pfam" id="PF00893">
    <property type="entry name" value="Multi_Drug_Res"/>
    <property type="match status" value="1"/>
</dbReference>
<dbReference type="Gene3D" id="1.10.3730.20">
    <property type="match status" value="1"/>
</dbReference>
<evidence type="ECO:0008006" key="10">
    <source>
        <dbReference type="Google" id="ProtNLM"/>
    </source>
</evidence>
<evidence type="ECO:0000313" key="8">
    <source>
        <dbReference type="EMBL" id="TKJ40510.1"/>
    </source>
</evidence>
<evidence type="ECO:0000256" key="4">
    <source>
        <dbReference type="ARBA" id="ARBA00022989"/>
    </source>
</evidence>
<dbReference type="InterPro" id="IPR045324">
    <property type="entry name" value="Small_multidrug_res"/>
</dbReference>
<dbReference type="GO" id="GO:0022857">
    <property type="term" value="F:transmembrane transporter activity"/>
    <property type="evidence" value="ECO:0007669"/>
    <property type="project" value="InterPro"/>
</dbReference>
<feature type="transmembrane region" description="Helical" evidence="7">
    <location>
        <begin position="7"/>
        <end position="28"/>
    </location>
</feature>
<dbReference type="Proteomes" id="UP000317778">
    <property type="component" value="Unassembled WGS sequence"/>
</dbReference>
<evidence type="ECO:0000256" key="3">
    <source>
        <dbReference type="ARBA" id="ARBA00022692"/>
    </source>
</evidence>
<reference evidence="8 9" key="1">
    <citation type="submission" date="2017-06" db="EMBL/GenBank/DDBJ databases">
        <title>Novel microbial phyla capable of carbon fixation and sulfur reduction in deep-sea sediments.</title>
        <authorList>
            <person name="Huang J."/>
            <person name="Baker B."/>
            <person name="Wang Y."/>
        </authorList>
    </citation>
    <scope>NUCLEOTIDE SEQUENCE [LARGE SCALE GENOMIC DNA]</scope>
    <source>
        <strain evidence="8">B3_TA06</strain>
    </source>
</reference>
<organism evidence="8 9">
    <name type="scientific">candidate division TA06 bacterium B3_TA06</name>
    <dbReference type="NCBI Taxonomy" id="2012487"/>
    <lineage>
        <taxon>Bacteria</taxon>
        <taxon>Bacteria division TA06</taxon>
    </lineage>
</organism>
<dbReference type="PANTHER" id="PTHR30561:SF9">
    <property type="entry name" value="4-AMINO-4-DEOXY-L-ARABINOSE-PHOSPHOUNDECAPRENOL FLIPPASE SUBUNIT ARNF-RELATED"/>
    <property type="match status" value="1"/>
</dbReference>
<comment type="subcellular location">
    <subcellularLocation>
        <location evidence="1 6">Cell membrane</location>
        <topology evidence="1 6">Multi-pass membrane protein</topology>
    </subcellularLocation>
</comment>
<dbReference type="InterPro" id="IPR037185">
    <property type="entry name" value="EmrE-like"/>
</dbReference>
<evidence type="ECO:0000256" key="2">
    <source>
        <dbReference type="ARBA" id="ARBA00022475"/>
    </source>
</evidence>
<keyword evidence="2" id="KW-1003">Cell membrane</keyword>
<comment type="similarity">
    <text evidence="6">Belongs to the drug/metabolite transporter (DMT) superfamily. Small multidrug resistance (SMR) (TC 2.A.7.1) family.</text>
</comment>
<evidence type="ECO:0000256" key="6">
    <source>
        <dbReference type="RuleBase" id="RU003942"/>
    </source>
</evidence>
<keyword evidence="4 7" id="KW-1133">Transmembrane helix</keyword>
<gene>
    <name evidence="8" type="ORF">CEE36_09475</name>
</gene>
<keyword evidence="3 6" id="KW-0812">Transmembrane</keyword>
<keyword evidence="5 7" id="KW-0472">Membrane</keyword>
<dbReference type="InterPro" id="IPR000390">
    <property type="entry name" value="Small_drug/metabolite_transptr"/>
</dbReference>
<dbReference type="PANTHER" id="PTHR30561">
    <property type="entry name" value="SMR FAMILY PROTON-DEPENDENT DRUG EFFLUX TRANSPORTER SUGE"/>
    <property type="match status" value="1"/>
</dbReference>
<protein>
    <recommendedName>
        <fullName evidence="10">EamA domain-containing protein</fullName>
    </recommendedName>
</protein>
<accession>A0A532UZX9</accession>
<feature type="transmembrane region" description="Helical" evidence="7">
    <location>
        <begin position="97"/>
        <end position="117"/>
    </location>
</feature>
<dbReference type="EMBL" id="NJBO01000018">
    <property type="protein sequence ID" value="TKJ40510.1"/>
    <property type="molecule type" value="Genomic_DNA"/>
</dbReference>
<evidence type="ECO:0000313" key="9">
    <source>
        <dbReference type="Proteomes" id="UP000317778"/>
    </source>
</evidence>
<evidence type="ECO:0000256" key="7">
    <source>
        <dbReference type="SAM" id="Phobius"/>
    </source>
</evidence>
<feature type="transmembrane region" description="Helical" evidence="7">
    <location>
        <begin position="40"/>
        <end position="62"/>
    </location>
</feature>
<dbReference type="AlphaFoldDB" id="A0A532UZX9"/>
<comment type="caution">
    <text evidence="8">The sequence shown here is derived from an EMBL/GenBank/DDBJ whole genome shotgun (WGS) entry which is preliminary data.</text>
</comment>
<dbReference type="GO" id="GO:0005886">
    <property type="term" value="C:plasma membrane"/>
    <property type="evidence" value="ECO:0007669"/>
    <property type="project" value="UniProtKB-SubCell"/>
</dbReference>
<dbReference type="SUPFAM" id="SSF103481">
    <property type="entry name" value="Multidrug resistance efflux transporter EmrE"/>
    <property type="match status" value="1"/>
</dbReference>
<evidence type="ECO:0000256" key="1">
    <source>
        <dbReference type="ARBA" id="ARBA00004651"/>
    </source>
</evidence>
<name>A0A532UZX9_UNCT6</name>
<sequence>MDPTLKIVMTVGIVVVALAALAASQIGFKYASGAQNFKTTILWFLAAGVAGTISMVLYTVLLRFIPLSVGYAVLFGLGFVLVQVVAAKLILKEQISLVQWIGGAVMVAGILMIAFGGQKG</sequence>
<evidence type="ECO:0000256" key="5">
    <source>
        <dbReference type="ARBA" id="ARBA00023136"/>
    </source>
</evidence>
<feature type="transmembrane region" description="Helical" evidence="7">
    <location>
        <begin position="69"/>
        <end position="91"/>
    </location>
</feature>
<proteinExistence type="inferred from homology"/>